<sequence length="389" mass="43435">MPRAKRTLAEADANAETAPAAKRPSTGGKAGGKENSTSKPQKAAKQKKKAKVTQKKDSRVPKNADGGTWICICRPHDNDSEEEYDDVERENNTPSPEKTVCDGGRGPRCMCRRPADSHPQYDWVMTKRGFELALHWMAEREKRTQDNFELHVFNDFNGYGTQEVLENMLVAFDEVMNPPIAATGPLDMVLRLWAQVEGMSLFLNDDLMEYNMLDDSASVARFAEMVGVAILATIELLIARGLFAKKSNIRNIGLILCRFIEFGQTQDDASSMNEDGWVNRIVQVADKHAVAIEGTPDIEKTLESIRADLEDEEPSSKAEAARYAKAKKKWTHKGDRDDEGSRVWRSWDWTVEFKAFKKERGVKVSPNGPVQGQMVSPFVVDIADAPSPS</sequence>
<evidence type="ECO:0000313" key="2">
    <source>
        <dbReference type="EMBL" id="MDI1487675.1"/>
    </source>
</evidence>
<proteinExistence type="predicted"/>
<feature type="compositionally biased region" description="Low complexity" evidence="1">
    <location>
        <begin position="10"/>
        <end position="21"/>
    </location>
</feature>
<keyword evidence="3" id="KW-1185">Reference proteome</keyword>
<feature type="region of interest" description="Disordered" evidence="1">
    <location>
        <begin position="80"/>
        <end position="103"/>
    </location>
</feature>
<gene>
    <name evidence="2" type="ORF">OHK93_006946</name>
</gene>
<evidence type="ECO:0000313" key="3">
    <source>
        <dbReference type="Proteomes" id="UP001161017"/>
    </source>
</evidence>
<evidence type="ECO:0000256" key="1">
    <source>
        <dbReference type="SAM" id="MobiDB-lite"/>
    </source>
</evidence>
<dbReference type="EMBL" id="JAPUFD010000006">
    <property type="protein sequence ID" value="MDI1487675.1"/>
    <property type="molecule type" value="Genomic_DNA"/>
</dbReference>
<feature type="region of interest" description="Disordered" evidence="1">
    <location>
        <begin position="1"/>
        <end position="62"/>
    </location>
</feature>
<comment type="caution">
    <text evidence="2">The sequence shown here is derived from an EMBL/GenBank/DDBJ whole genome shotgun (WGS) entry which is preliminary data.</text>
</comment>
<accession>A0AA43QJK5</accession>
<reference evidence="2" key="1">
    <citation type="journal article" date="2023" name="Genome Biol. Evol.">
        <title>First Whole Genome Sequence and Flow Cytometry Genome Size Data for the Lichen-Forming Fungus Ramalina farinacea (Ascomycota).</title>
        <authorList>
            <person name="Llewellyn T."/>
            <person name="Mian S."/>
            <person name="Hill R."/>
            <person name="Leitch I.J."/>
            <person name="Gaya E."/>
        </authorList>
    </citation>
    <scope>NUCLEOTIDE SEQUENCE</scope>
    <source>
        <strain evidence="2">LIQ254RAFAR</strain>
    </source>
</reference>
<name>A0AA43QJK5_9LECA</name>
<feature type="compositionally biased region" description="Basic residues" evidence="1">
    <location>
        <begin position="42"/>
        <end position="53"/>
    </location>
</feature>
<dbReference type="Proteomes" id="UP001161017">
    <property type="component" value="Unassembled WGS sequence"/>
</dbReference>
<organism evidence="2 3">
    <name type="scientific">Ramalina farinacea</name>
    <dbReference type="NCBI Taxonomy" id="258253"/>
    <lineage>
        <taxon>Eukaryota</taxon>
        <taxon>Fungi</taxon>
        <taxon>Dikarya</taxon>
        <taxon>Ascomycota</taxon>
        <taxon>Pezizomycotina</taxon>
        <taxon>Lecanoromycetes</taxon>
        <taxon>OSLEUM clade</taxon>
        <taxon>Lecanoromycetidae</taxon>
        <taxon>Lecanorales</taxon>
        <taxon>Lecanorineae</taxon>
        <taxon>Ramalinaceae</taxon>
        <taxon>Ramalina</taxon>
    </lineage>
</organism>
<dbReference type="AlphaFoldDB" id="A0AA43QJK5"/>
<protein>
    <submittedName>
        <fullName evidence="2">Uncharacterized protein</fullName>
    </submittedName>
</protein>